<dbReference type="GO" id="GO:0008094">
    <property type="term" value="F:ATP-dependent activity, acting on DNA"/>
    <property type="evidence" value="ECO:0007669"/>
    <property type="project" value="TreeGrafter"/>
</dbReference>
<feature type="compositionally biased region" description="Basic and acidic residues" evidence="15">
    <location>
        <begin position="870"/>
        <end position="881"/>
    </location>
</feature>
<dbReference type="PROSITE" id="PS51194">
    <property type="entry name" value="HELICASE_CTER"/>
    <property type="match status" value="1"/>
</dbReference>
<proteinExistence type="inferred from homology"/>
<dbReference type="InterPro" id="IPR049730">
    <property type="entry name" value="SNF2/RAD54-like_C"/>
</dbReference>
<feature type="compositionally biased region" description="Low complexity" evidence="15">
    <location>
        <begin position="280"/>
        <end position="292"/>
    </location>
</feature>
<dbReference type="InterPro" id="IPR001650">
    <property type="entry name" value="Helicase_C-like"/>
</dbReference>
<evidence type="ECO:0000256" key="10">
    <source>
        <dbReference type="ARBA" id="ARBA00022840"/>
    </source>
</evidence>
<keyword evidence="9 14" id="KW-0862">Zinc</keyword>
<keyword evidence="11 14" id="KW-0238">DNA-binding</keyword>
<feature type="region of interest" description="Disordered" evidence="15">
    <location>
        <begin position="846"/>
        <end position="881"/>
    </location>
</feature>
<dbReference type="InterPro" id="IPR004591">
    <property type="entry name" value="Rfa1"/>
</dbReference>
<feature type="region of interest" description="Disordered" evidence="15">
    <location>
        <begin position="1"/>
        <end position="154"/>
    </location>
</feature>
<dbReference type="GO" id="GO:0016787">
    <property type="term" value="F:hydrolase activity"/>
    <property type="evidence" value="ECO:0007669"/>
    <property type="project" value="UniProtKB-KW"/>
</dbReference>
<evidence type="ECO:0000256" key="4">
    <source>
        <dbReference type="ARBA" id="ARBA00022723"/>
    </source>
</evidence>
<comment type="function">
    <text evidence="14">As part of the heterotrimeric replication protein A complex (RPA/RP-A), binds and stabilizes single-stranded DNA intermediates, that form during DNA replication or upon DNA stress. It prevents their reannealing and in parallel, recruits and activates different proteins and complexes involved in DNA metabolism. Thereby, it plays an essential role both in DNA replication and the cellular response to DNA damage.</text>
</comment>
<dbReference type="VEuPathDB" id="TriTrypDB:LdBPK_281940.1"/>
<dbReference type="VEuPathDB" id="TriTrypDB:LDHU3_28.2550"/>
<dbReference type="GO" id="GO:0005634">
    <property type="term" value="C:nucleus"/>
    <property type="evidence" value="ECO:0007669"/>
    <property type="project" value="UniProtKB-SubCell"/>
</dbReference>
<gene>
    <name evidence="19" type="ORF">CGC21_22415</name>
</gene>
<dbReference type="SUPFAM" id="SSF50249">
    <property type="entry name" value="Nucleic acid-binding proteins"/>
    <property type="match status" value="3"/>
</dbReference>
<keyword evidence="12 14" id="KW-0539">Nucleus</keyword>
<dbReference type="InterPro" id="IPR001876">
    <property type="entry name" value="Znf_RanBP2"/>
</dbReference>
<dbReference type="InterPro" id="IPR013083">
    <property type="entry name" value="Znf_RING/FYVE/PHD"/>
</dbReference>
<feature type="region of interest" description="Disordered" evidence="15">
    <location>
        <begin position="232"/>
        <end position="256"/>
    </location>
</feature>
<dbReference type="InterPro" id="IPR031657">
    <property type="entry name" value="REPA_OB_2"/>
</dbReference>
<evidence type="ECO:0000256" key="7">
    <source>
        <dbReference type="ARBA" id="ARBA00022801"/>
    </source>
</evidence>
<dbReference type="Proteomes" id="UP000318447">
    <property type="component" value="Unassembled WGS sequence"/>
</dbReference>
<comment type="caution">
    <text evidence="19">The sequence shown here is derived from an EMBL/GenBank/DDBJ whole genome shotgun (WGS) entry which is preliminary data.</text>
</comment>
<evidence type="ECO:0000256" key="2">
    <source>
        <dbReference type="ARBA" id="ARBA00005690"/>
    </source>
</evidence>
<dbReference type="GO" id="GO:0008270">
    <property type="term" value="F:zinc ion binding"/>
    <property type="evidence" value="ECO:0007669"/>
    <property type="project" value="UniProtKB-KW"/>
</dbReference>
<dbReference type="Gene3D" id="3.40.50.300">
    <property type="entry name" value="P-loop containing nucleotide triphosphate hydrolases"/>
    <property type="match status" value="1"/>
</dbReference>
<evidence type="ECO:0000259" key="16">
    <source>
        <dbReference type="PROSITE" id="PS50089"/>
    </source>
</evidence>
<dbReference type="EMBL" id="RHLC01000012">
    <property type="protein sequence ID" value="TPP54324.1"/>
    <property type="molecule type" value="Genomic_DNA"/>
</dbReference>
<dbReference type="SMART" id="SM00487">
    <property type="entry name" value="DEXDc"/>
    <property type="match status" value="1"/>
</dbReference>
<dbReference type="SUPFAM" id="SSF52540">
    <property type="entry name" value="P-loop containing nucleoside triphosphate hydrolases"/>
    <property type="match status" value="2"/>
</dbReference>
<dbReference type="InterPro" id="IPR047192">
    <property type="entry name" value="Euk_RPA1_DBD_C"/>
</dbReference>
<accession>A0A504Y072</accession>
<feature type="region of interest" description="Disordered" evidence="15">
    <location>
        <begin position="442"/>
        <end position="469"/>
    </location>
</feature>
<feature type="compositionally biased region" description="Low complexity" evidence="15">
    <location>
        <begin position="112"/>
        <end position="122"/>
    </location>
</feature>
<evidence type="ECO:0000259" key="17">
    <source>
        <dbReference type="PROSITE" id="PS51192"/>
    </source>
</evidence>
<dbReference type="FunFam" id="2.40.50.140:FF:000064">
    <property type="entry name" value="Replication protein A subunit"/>
    <property type="match status" value="1"/>
</dbReference>
<evidence type="ECO:0000256" key="15">
    <source>
        <dbReference type="SAM" id="MobiDB-lite"/>
    </source>
</evidence>
<dbReference type="InterPro" id="IPR050628">
    <property type="entry name" value="SNF2_RAD54_helicase_TF"/>
</dbReference>
<reference evidence="20" key="1">
    <citation type="submission" date="2019-02" db="EMBL/GenBank/DDBJ databases">
        <title>FDA dAtabase for Regulatory Grade micrObial Sequences (FDA-ARGOS): Supporting development and validation of Infectious Disease Dx tests.</title>
        <authorList>
            <person name="Duncan R."/>
            <person name="Fisher C."/>
            <person name="Tallon L."/>
            <person name="Sadzewicz L."/>
            <person name="Sengamalay N."/>
            <person name="Ott S."/>
            <person name="Godinez A."/>
            <person name="Nagaraj S."/>
            <person name="Vavikolanu K."/>
            <person name="Nadendla S."/>
            <person name="Aluvathingal J."/>
            <person name="Sichtig H."/>
        </authorList>
    </citation>
    <scope>NUCLEOTIDE SEQUENCE [LARGE SCALE GENOMIC DNA]</scope>
    <source>
        <strain evidence="20">FDAARGOS_361</strain>
    </source>
</reference>
<evidence type="ECO:0000256" key="5">
    <source>
        <dbReference type="ARBA" id="ARBA00022741"/>
    </source>
</evidence>
<dbReference type="PANTHER" id="PTHR45626:SF22">
    <property type="entry name" value="DNA REPAIR PROTEIN RAD5"/>
    <property type="match status" value="1"/>
</dbReference>
<dbReference type="VEuPathDB" id="TriTrypDB:LdCL_280024400"/>
<dbReference type="GO" id="GO:0006310">
    <property type="term" value="P:DNA recombination"/>
    <property type="evidence" value="ECO:0007669"/>
    <property type="project" value="InterPro"/>
</dbReference>
<dbReference type="Pfam" id="PF00176">
    <property type="entry name" value="SNF2-rel_dom"/>
    <property type="match status" value="1"/>
</dbReference>
<dbReference type="CDD" id="cd18793">
    <property type="entry name" value="SF2_C_SNF"/>
    <property type="match status" value="1"/>
</dbReference>
<evidence type="ECO:0000256" key="3">
    <source>
        <dbReference type="ARBA" id="ARBA00022705"/>
    </source>
</evidence>
<dbReference type="GO" id="GO:0006260">
    <property type="term" value="P:DNA replication"/>
    <property type="evidence" value="ECO:0007669"/>
    <property type="project" value="UniProtKB-KW"/>
</dbReference>
<dbReference type="GO" id="GO:0004386">
    <property type="term" value="F:helicase activity"/>
    <property type="evidence" value="ECO:0007669"/>
    <property type="project" value="UniProtKB-KW"/>
</dbReference>
<dbReference type="SMART" id="SM00490">
    <property type="entry name" value="HELICc"/>
    <property type="match status" value="1"/>
</dbReference>
<keyword evidence="5" id="KW-0547">Nucleotide-binding</keyword>
<dbReference type="InterPro" id="IPR014001">
    <property type="entry name" value="Helicase_ATP-bd"/>
</dbReference>
<evidence type="ECO:0000256" key="9">
    <source>
        <dbReference type="ARBA" id="ARBA00022833"/>
    </source>
</evidence>
<feature type="region of interest" description="Disordered" evidence="15">
    <location>
        <begin position="276"/>
        <end position="315"/>
    </location>
</feature>
<name>A0A504Y072_LEIDO</name>
<dbReference type="InterPro" id="IPR038718">
    <property type="entry name" value="SNF2-like_sf"/>
</dbReference>
<feature type="domain" description="Helicase C-terminal" evidence="18">
    <location>
        <begin position="1031"/>
        <end position="1185"/>
    </location>
</feature>
<evidence type="ECO:0000256" key="6">
    <source>
        <dbReference type="ARBA" id="ARBA00022771"/>
    </source>
</evidence>
<dbReference type="SMART" id="SM00184">
    <property type="entry name" value="RING"/>
    <property type="match status" value="1"/>
</dbReference>
<evidence type="ECO:0000259" key="18">
    <source>
        <dbReference type="PROSITE" id="PS51194"/>
    </source>
</evidence>
<dbReference type="SMART" id="SM00547">
    <property type="entry name" value="ZnF_RBZ"/>
    <property type="match status" value="1"/>
</dbReference>
<dbReference type="Pfam" id="PF08646">
    <property type="entry name" value="Rep_fac-A_C"/>
    <property type="match status" value="1"/>
</dbReference>
<feature type="domain" description="Helicase ATP-binding" evidence="17">
    <location>
        <begin position="475"/>
        <end position="708"/>
    </location>
</feature>
<sequence length="1679" mass="183097">MEDVDAFLASLDQFSSPTIDAGIQRQQERQSGEVTTPSASAASAAAPRNSQRQHRRRQRDGDTGALACPAAPKQLHFANSSDNAGQNRSMQSCALCHRRRHRVEGPRPPQASPEASLPSASPVGSPAPMSESSQVRSTGAPAGARGGEPGYEPVVVAGPGEISCPRCTFLNSSSRRTCEMCDGTLPAAIASFTTTMKDVGASLQKSSPSAAMSGGTPLGFGASAAAPVPSRALAGLGSGGRPRGEHAPEPAPSGVAATTQRVVLEEAARATLSLSPVALGSQSTQSSSSSFSDSDDDDDGESGGEWSDEEEIASRDTAGHRELVRFLEALQSVKFDTLPCAAVPATMRARAELRPFQLQALYWLLSREQPPLLRARVAPGDTDSLIATKEATRTIDSGAVSRGDEEDGVTYAGGSGRGGGEAFGEGADFDAESSCTASSASRALTTTSCPPSSGVATRTPNGGAEDDTNMSMRGQEMICTVRGGVFADYMGLGKTRTLIALCETTRVPRIDRVTGSLVESAATLIVCPTSLLTQWVREIRHCVQRPAAAPLRILVYYGARKRHLSLFQVAQSYDYVLTTYQTLCQKQPPASRFGHTHANGGAMRSGGGSPARAADFSDVDDFAEGSSFPSSVDDYDVDRRLQTEVDKLFMIRWGRIILDEAHYIRNMRTHQSRACLKLSGVCRWAVTATPVQNSLNDLYPLLRFLAVPHFSSLVWWNNEIVRYYNLDPLHPRPVTALSILFGSILLRRTPDSIVDGKPILELPPKRAITYTVGLSREEMRFYQSIHAKATEKLNALRDREACAARTPLATFTTAFEMLVRCRQTCLHPYIVVAALRRCHRLPGAEAGRGATASPDGIDRTSAATNCASSEEARHQREEDQRTARAIDEFIQTVVLRRLRTIKAREFVQSLVEEIKHQKLESRECIICLETVNRPAILPCAHVFCEECIKHALQATRRCPLCKRNSKASELLLVPVELLDRTAQQPNTSTGGADRAGDGRTSPAEPAPEVPLHLDLSDMNNWSLQLSSKTQYLIDTIRSLPAEDKVVVFSSFLTYLRCAQHWLQAAGVSCALYSGSMTMKQKQSLLELFHDAARPASPRVLLATISSCGVGLNLTCANHCFLMEPSWNPGTEEQALNRIYRIGQTKPVTFTKLIADGTIEQNISQLCDRKRALSGYCFSSSVTGAAAAGGGGDGRLRTADLLELFAPEKSTVTMQQPGSHQIQPIDSLTPFLGGKWWIRARVTDKTDIRTWNKPTSQGKLFSFTLIDESAAIRATVFNDAVDTFEPLIVNGQVYYFSGGQVKNANRRFSNVNNDYELTFDRSSEIMLARQDTSTAALPMQRYNFVPIELLKQREVGSLVDVLGVVLKVDEVSSITQKSTGRELVKRNVKMGDMTAAVEVTFWNDEAKAWCYPVGTVVALRQLKVGSFDGVTLSSTYQTKIDINPTDLPDVKKLAAWYVTTGGANVTSLSSQGLGAASGAGGESDRGRKYLDEIQSEGIGRGLKPEYVDVRCVPIYFKQDAQWYDACPTCNKKVTEEGAQGDRFRCEKCDKTVTPTQRYLVSIQVTDNVSQAWLTLFNEAGIEFFGMEAAELKRRAQEDPLYIAKLAQGRMNRPVVMRLRVKEETSSNAMTGEESDRLRMSVVRISEFMPIAGTSEETRRRLAQNLRTECDEILRLIEAYV</sequence>
<evidence type="ECO:0000256" key="13">
    <source>
        <dbReference type="PROSITE-ProRule" id="PRU00175"/>
    </source>
</evidence>
<feature type="compositionally biased region" description="Polar residues" evidence="15">
    <location>
        <begin position="77"/>
        <end position="92"/>
    </location>
</feature>
<dbReference type="PROSITE" id="PS00518">
    <property type="entry name" value="ZF_RING_1"/>
    <property type="match status" value="1"/>
</dbReference>
<dbReference type="InterPro" id="IPR017907">
    <property type="entry name" value="Znf_RING_CS"/>
</dbReference>
<dbReference type="VEuPathDB" id="TriTrypDB:LDHU3_28.2560"/>
<dbReference type="NCBIfam" id="TIGR00617">
    <property type="entry name" value="rpa1"/>
    <property type="match status" value="1"/>
</dbReference>
<dbReference type="PROSITE" id="PS50089">
    <property type="entry name" value="ZF_RING_2"/>
    <property type="match status" value="1"/>
</dbReference>
<dbReference type="SUPFAM" id="SSF57850">
    <property type="entry name" value="RING/U-box"/>
    <property type="match status" value="1"/>
</dbReference>
<dbReference type="InterPro" id="IPR013955">
    <property type="entry name" value="Rep_factor-A_C"/>
</dbReference>
<dbReference type="CDD" id="cd04476">
    <property type="entry name" value="RPA1_DBD_C"/>
    <property type="match status" value="1"/>
</dbReference>
<dbReference type="VEuPathDB" id="TriTrypDB:LdBPK_281950.1"/>
<keyword evidence="6 13" id="KW-0863">Zinc-finger</keyword>
<dbReference type="GO" id="GO:0005524">
    <property type="term" value="F:ATP binding"/>
    <property type="evidence" value="ECO:0007669"/>
    <property type="project" value="UniProtKB-KW"/>
</dbReference>
<dbReference type="PANTHER" id="PTHR45626">
    <property type="entry name" value="TRANSCRIPTION TERMINATION FACTOR 2-RELATED"/>
    <property type="match status" value="1"/>
</dbReference>
<dbReference type="CDD" id="cd04475">
    <property type="entry name" value="RPA1_DBD_B"/>
    <property type="match status" value="1"/>
</dbReference>
<evidence type="ECO:0000256" key="12">
    <source>
        <dbReference type="ARBA" id="ARBA00023242"/>
    </source>
</evidence>
<feature type="region of interest" description="Disordered" evidence="15">
    <location>
        <begin position="399"/>
        <end position="425"/>
    </location>
</feature>
<organism evidence="19 20">
    <name type="scientific">Leishmania donovani</name>
    <dbReference type="NCBI Taxonomy" id="5661"/>
    <lineage>
        <taxon>Eukaryota</taxon>
        <taxon>Discoba</taxon>
        <taxon>Euglenozoa</taxon>
        <taxon>Kinetoplastea</taxon>
        <taxon>Metakinetoplastina</taxon>
        <taxon>Trypanosomatida</taxon>
        <taxon>Trypanosomatidae</taxon>
        <taxon>Leishmaniinae</taxon>
        <taxon>Leishmania</taxon>
    </lineage>
</organism>
<dbReference type="FunFam" id="2.40.50.140:FF:000041">
    <property type="entry name" value="Replication protein A subunit"/>
    <property type="match status" value="1"/>
</dbReference>
<dbReference type="Gene3D" id="2.30.30.380">
    <property type="entry name" value="Zn-finger domain of Sec23/24"/>
    <property type="match status" value="1"/>
</dbReference>
<keyword evidence="4 14" id="KW-0479">Metal-binding</keyword>
<dbReference type="FunFam" id="2.40.50.140:FF:000344">
    <property type="entry name" value="Replication protein A subunit"/>
    <property type="match status" value="1"/>
</dbReference>
<dbReference type="CDD" id="cd16561">
    <property type="entry name" value="RING-HC_RNF213"/>
    <property type="match status" value="1"/>
</dbReference>
<dbReference type="GO" id="GO:0006281">
    <property type="term" value="P:DNA repair"/>
    <property type="evidence" value="ECO:0007669"/>
    <property type="project" value="InterPro"/>
</dbReference>
<evidence type="ECO:0000256" key="8">
    <source>
        <dbReference type="ARBA" id="ARBA00022806"/>
    </source>
</evidence>
<dbReference type="InterPro" id="IPR012340">
    <property type="entry name" value="NA-bd_OB-fold"/>
</dbReference>
<comment type="similarity">
    <text evidence="2 14">Belongs to the replication factor A protein 1 family.</text>
</comment>
<dbReference type="Pfam" id="PF00271">
    <property type="entry name" value="Helicase_C"/>
    <property type="match status" value="1"/>
</dbReference>
<feature type="domain" description="RING-type" evidence="16">
    <location>
        <begin position="924"/>
        <end position="962"/>
    </location>
</feature>
<dbReference type="InterPro" id="IPR000330">
    <property type="entry name" value="SNF2_N"/>
</dbReference>
<dbReference type="InterPro" id="IPR027417">
    <property type="entry name" value="P-loop_NTPase"/>
</dbReference>
<dbReference type="CDD" id="cd18008">
    <property type="entry name" value="DEXDc_SHPRH-like"/>
    <property type="match status" value="1"/>
</dbReference>
<protein>
    <recommendedName>
        <fullName evidence="14">Replication protein A subunit</fullName>
    </recommendedName>
</protein>
<dbReference type="CDD" id="cd04474">
    <property type="entry name" value="RPA1_DBD_A"/>
    <property type="match status" value="1"/>
</dbReference>
<comment type="subunit">
    <text evidence="14">Component of the heterotrimeric canonical replication protein A complex (RPA).</text>
</comment>
<keyword evidence="3 14" id="KW-0235">DNA replication</keyword>
<dbReference type="GO" id="GO:0003677">
    <property type="term" value="F:DNA binding"/>
    <property type="evidence" value="ECO:0007669"/>
    <property type="project" value="UniProtKB-KW"/>
</dbReference>
<keyword evidence="8" id="KW-0347">Helicase</keyword>
<feature type="region of interest" description="Disordered" evidence="15">
    <location>
        <begin position="983"/>
        <end position="1009"/>
    </location>
</feature>
<dbReference type="PROSITE" id="PS51192">
    <property type="entry name" value="HELICASE_ATP_BIND_1"/>
    <property type="match status" value="1"/>
</dbReference>
<evidence type="ECO:0000256" key="1">
    <source>
        <dbReference type="ARBA" id="ARBA00004123"/>
    </source>
</evidence>
<dbReference type="Pfam" id="PF16900">
    <property type="entry name" value="REPA_OB_2"/>
    <property type="match status" value="1"/>
</dbReference>
<evidence type="ECO:0000313" key="20">
    <source>
        <dbReference type="Proteomes" id="UP000318447"/>
    </source>
</evidence>
<dbReference type="Gene3D" id="3.30.40.10">
    <property type="entry name" value="Zinc/RING finger domain, C3HC4 (zinc finger)"/>
    <property type="match status" value="1"/>
</dbReference>
<feature type="compositionally biased region" description="Acidic residues" evidence="15">
    <location>
        <begin position="293"/>
        <end position="311"/>
    </location>
</feature>
<dbReference type="VEuPathDB" id="TriTrypDB:LdCL_280024500"/>
<dbReference type="InterPro" id="IPR004365">
    <property type="entry name" value="NA-bd_OB_tRNA"/>
</dbReference>
<evidence type="ECO:0000313" key="19">
    <source>
        <dbReference type="EMBL" id="TPP54324.1"/>
    </source>
</evidence>
<keyword evidence="7" id="KW-0378">Hydrolase</keyword>
<dbReference type="Pfam" id="PF13923">
    <property type="entry name" value="zf-C3HC4_2"/>
    <property type="match status" value="1"/>
</dbReference>
<dbReference type="InterPro" id="IPR001841">
    <property type="entry name" value="Znf_RING"/>
</dbReference>
<dbReference type="Gene3D" id="2.40.50.140">
    <property type="entry name" value="Nucleic acid-binding proteins"/>
    <property type="match status" value="3"/>
</dbReference>
<evidence type="ECO:0000256" key="14">
    <source>
        <dbReference type="RuleBase" id="RU364130"/>
    </source>
</evidence>
<feature type="compositionally biased region" description="Polar residues" evidence="15">
    <location>
        <begin position="449"/>
        <end position="460"/>
    </location>
</feature>
<comment type="subcellular location">
    <subcellularLocation>
        <location evidence="1 14">Nucleus</location>
    </subcellularLocation>
</comment>
<feature type="compositionally biased region" description="Gly residues" evidence="15">
    <location>
        <begin position="411"/>
        <end position="423"/>
    </location>
</feature>
<keyword evidence="10" id="KW-0067">ATP-binding</keyword>
<evidence type="ECO:0000256" key="11">
    <source>
        <dbReference type="ARBA" id="ARBA00023125"/>
    </source>
</evidence>
<dbReference type="Pfam" id="PF01336">
    <property type="entry name" value="tRNA_anti-codon"/>
    <property type="match status" value="1"/>
</dbReference>
<dbReference type="Gene3D" id="3.40.50.10810">
    <property type="entry name" value="Tandem AAA-ATPase domain"/>
    <property type="match status" value="2"/>
</dbReference>